<name>W8T8Z8_PEPAC</name>
<feature type="transmembrane region" description="Helical" evidence="1">
    <location>
        <begin position="46"/>
        <end position="72"/>
    </location>
</feature>
<sequence length="96" mass="10466">MLLQIAAVLWAIVGFFSGSASVFIAGGLACIVLDIVRLSIRQLNPILFASTYILCYMLFGIRDGIIVGSIILNTMDIITPRIKTMSGVLLEFDKLD</sequence>
<organism evidence="2 3">
    <name type="scientific">Peptoclostridium acidaminophilum DSM 3953</name>
    <dbReference type="NCBI Taxonomy" id="1286171"/>
    <lineage>
        <taxon>Bacteria</taxon>
        <taxon>Bacillati</taxon>
        <taxon>Bacillota</taxon>
        <taxon>Clostridia</taxon>
        <taxon>Peptostreptococcales</taxon>
        <taxon>Peptoclostridiaceae</taxon>
        <taxon>Peptoclostridium</taxon>
    </lineage>
</organism>
<dbReference type="KEGG" id="eac:EAL2_c20990"/>
<keyword evidence="1" id="KW-0472">Membrane</keyword>
<accession>W8T8Z8</accession>
<evidence type="ECO:0000313" key="2">
    <source>
        <dbReference type="EMBL" id="AHM57380.1"/>
    </source>
</evidence>
<dbReference type="STRING" id="1286171.EAL2_c20990"/>
<dbReference type="Proteomes" id="UP000019591">
    <property type="component" value="Chromosome"/>
</dbReference>
<dbReference type="HOGENOM" id="CLU_2355524_0_0_9"/>
<evidence type="ECO:0000256" key="1">
    <source>
        <dbReference type="SAM" id="Phobius"/>
    </source>
</evidence>
<proteinExistence type="predicted"/>
<dbReference type="eggNOG" id="ENOG502ZHVU">
    <property type="taxonomic scope" value="Bacteria"/>
</dbReference>
<dbReference type="PATRIC" id="fig|1286171.3.peg.2046"/>
<keyword evidence="1" id="KW-1133">Transmembrane helix</keyword>
<keyword evidence="1" id="KW-0812">Transmembrane</keyword>
<keyword evidence="3" id="KW-1185">Reference proteome</keyword>
<dbReference type="RefSeq" id="WP_025436307.1">
    <property type="nucleotide sequence ID" value="NZ_CP007452.1"/>
</dbReference>
<protein>
    <submittedName>
        <fullName evidence="2">Uncharacterized protein</fullName>
    </submittedName>
</protein>
<dbReference type="AlphaFoldDB" id="W8T8Z8"/>
<dbReference type="EMBL" id="CP007452">
    <property type="protein sequence ID" value="AHM57380.1"/>
    <property type="molecule type" value="Genomic_DNA"/>
</dbReference>
<feature type="transmembrane region" description="Helical" evidence="1">
    <location>
        <begin position="7"/>
        <end position="40"/>
    </location>
</feature>
<reference evidence="2 3" key="1">
    <citation type="journal article" date="2014" name="Genome Announc.">
        <title>Complete Genome Sequence of Amino Acid-Utilizing Eubacterium acidaminophilum al-2 (DSM 3953).</title>
        <authorList>
            <person name="Poehlein A."/>
            <person name="Andreesen J.R."/>
            <person name="Daniel R."/>
        </authorList>
    </citation>
    <scope>NUCLEOTIDE SEQUENCE [LARGE SCALE GENOMIC DNA]</scope>
    <source>
        <strain evidence="2 3">DSM 3953</strain>
    </source>
</reference>
<dbReference type="OrthoDB" id="9965174at2"/>
<evidence type="ECO:0000313" key="3">
    <source>
        <dbReference type="Proteomes" id="UP000019591"/>
    </source>
</evidence>
<gene>
    <name evidence="2" type="ORF">EAL2_c20990</name>
</gene>